<accession>A0A930L4J9</accession>
<comment type="caution">
    <text evidence="1">The sequence shown here is derived from an EMBL/GenBank/DDBJ whole genome shotgun (WGS) entry which is preliminary data.</text>
</comment>
<evidence type="ECO:0000313" key="2">
    <source>
        <dbReference type="Proteomes" id="UP000713964"/>
    </source>
</evidence>
<name>A0A930L4J9_9MICC</name>
<sequence>MAGKTNAFAKAEARAKKTAKGKAALDKATLAVAPRKTDERTVVHKKASVRQRTYPEEFAHLDTLPKILRCQCRKILDDRGHLVEVPRAECTCEARNWNRTCLHIDVDALQMLEDLRDTEERVVGVRMPLQSYMLAAFRAFLPTREEGIEYAADLQQHMDPGEKPESPKTLGREMRWPHDVAQACRHEARRVYASGRGKGQVMVPASWYYSTAIRKFVDDRLQLLKT</sequence>
<protein>
    <submittedName>
        <fullName evidence="1">Uncharacterized protein</fullName>
    </submittedName>
</protein>
<dbReference type="EMBL" id="JABZXL010000024">
    <property type="protein sequence ID" value="MBF1659734.1"/>
    <property type="molecule type" value="Genomic_DNA"/>
</dbReference>
<proteinExistence type="predicted"/>
<evidence type="ECO:0000313" key="1">
    <source>
        <dbReference type="EMBL" id="MBF1659734.1"/>
    </source>
</evidence>
<dbReference type="AlphaFoldDB" id="A0A930L4J9"/>
<gene>
    <name evidence="1" type="ORF">HXO58_07860</name>
</gene>
<reference evidence="1" key="1">
    <citation type="submission" date="2020-04" db="EMBL/GenBank/DDBJ databases">
        <title>Deep metagenomics examines the oral microbiome during advanced dental caries in children, revealing novel taxa and co-occurrences with host molecules.</title>
        <authorList>
            <person name="Baker J.L."/>
            <person name="Morton J.T."/>
            <person name="Dinis M."/>
            <person name="Alvarez R."/>
            <person name="Tran N.C."/>
            <person name="Knight R."/>
            <person name="Edlund A."/>
        </authorList>
    </citation>
    <scope>NUCLEOTIDE SEQUENCE</scope>
    <source>
        <strain evidence="1">JCVI_29_bin.11</strain>
    </source>
</reference>
<organism evidence="1 2">
    <name type="scientific">Rothia mucilaginosa</name>
    <dbReference type="NCBI Taxonomy" id="43675"/>
    <lineage>
        <taxon>Bacteria</taxon>
        <taxon>Bacillati</taxon>
        <taxon>Actinomycetota</taxon>
        <taxon>Actinomycetes</taxon>
        <taxon>Micrococcales</taxon>
        <taxon>Micrococcaceae</taxon>
        <taxon>Rothia</taxon>
    </lineage>
</organism>
<dbReference type="Proteomes" id="UP000713964">
    <property type="component" value="Unassembled WGS sequence"/>
</dbReference>